<feature type="disulfide bond" evidence="6">
    <location>
        <begin position="32"/>
        <end position="123"/>
    </location>
</feature>
<dbReference type="EC" id="3.1.1.4" evidence="8"/>
<evidence type="ECO:0000313" key="10">
    <source>
        <dbReference type="Ensembl" id="ENSSPUP00000001725.1"/>
    </source>
</evidence>
<keyword evidence="8" id="KW-0443">Lipid metabolism</keyword>
<comment type="subcellular location">
    <subcellularLocation>
        <location evidence="1 8">Secreted</location>
    </subcellularLocation>
</comment>
<evidence type="ECO:0000256" key="4">
    <source>
        <dbReference type="PIRSR" id="PIRSR601211-1"/>
    </source>
</evidence>
<feature type="active site" evidence="4">
    <location>
        <position position="97"/>
    </location>
</feature>
<feature type="disulfide bond" evidence="6">
    <location>
        <begin position="55"/>
        <end position="130"/>
    </location>
</feature>
<dbReference type="SMART" id="SM00085">
    <property type="entry name" value="PA2c"/>
    <property type="match status" value="1"/>
</dbReference>
<gene>
    <name evidence="10" type="primary">PLA2G2E</name>
</gene>
<name>A0A8D0G9B0_SPHPU</name>
<evidence type="ECO:0000259" key="9">
    <source>
        <dbReference type="SMART" id="SM00085"/>
    </source>
</evidence>
<evidence type="ECO:0000256" key="3">
    <source>
        <dbReference type="ARBA" id="ARBA00023157"/>
    </source>
</evidence>
<feature type="binding site" evidence="5">
    <location>
        <position position="54"/>
    </location>
    <ligand>
        <name>Ca(2+)</name>
        <dbReference type="ChEBI" id="CHEBI:29108"/>
    </ligand>
</feature>
<sequence>LSLDIGNLIQFADMVRQATGKLASVFYNTYGCYCGLGGSKQPLDETDWCCQVHDCCYGKLSSLGCNPKLELYYYLIQRGDIFCDGQTLCQKLICECDKAAALCFRGAIRTFRLKYMYYPNFLCRGPTPPC</sequence>
<protein>
    <recommendedName>
        <fullName evidence="8">Phospholipase A2</fullName>
        <ecNumber evidence="8">3.1.1.4</ecNumber>
    </recommendedName>
</protein>
<dbReference type="GO" id="GO:0047498">
    <property type="term" value="F:calcium-dependent phospholipase A2 activity"/>
    <property type="evidence" value="ECO:0007669"/>
    <property type="project" value="Ensembl"/>
</dbReference>
<dbReference type="Gene3D" id="1.20.90.10">
    <property type="entry name" value="Phospholipase A2 domain"/>
    <property type="match status" value="1"/>
</dbReference>
<dbReference type="AlphaFoldDB" id="A0A8D0G9B0"/>
<dbReference type="PANTHER" id="PTHR11716:SF56">
    <property type="entry name" value="GROUP IIE SECRETORY PHOSPHOLIPASE A2"/>
    <property type="match status" value="1"/>
</dbReference>
<organism evidence="10 11">
    <name type="scientific">Sphenodon punctatus</name>
    <name type="common">Tuatara</name>
    <name type="synonym">Hatteria punctata</name>
    <dbReference type="NCBI Taxonomy" id="8508"/>
    <lineage>
        <taxon>Eukaryota</taxon>
        <taxon>Metazoa</taxon>
        <taxon>Chordata</taxon>
        <taxon>Craniata</taxon>
        <taxon>Vertebrata</taxon>
        <taxon>Euteleostomi</taxon>
        <taxon>Lepidosauria</taxon>
        <taxon>Sphenodontia</taxon>
        <taxon>Sphenodontidae</taxon>
        <taxon>Sphenodon</taxon>
    </lineage>
</organism>
<dbReference type="GO" id="GO:0050482">
    <property type="term" value="P:arachidonate secretion"/>
    <property type="evidence" value="ECO:0007669"/>
    <property type="project" value="InterPro"/>
</dbReference>
<evidence type="ECO:0000256" key="7">
    <source>
        <dbReference type="RuleBase" id="RU003654"/>
    </source>
</evidence>
<keyword evidence="11" id="KW-1185">Reference proteome</keyword>
<dbReference type="PROSITE" id="PS00119">
    <property type="entry name" value="PA2_ASP"/>
    <property type="match status" value="1"/>
</dbReference>
<dbReference type="InterPro" id="IPR036444">
    <property type="entry name" value="PLipase_A2_dom_sf"/>
</dbReference>
<evidence type="ECO:0000256" key="2">
    <source>
        <dbReference type="ARBA" id="ARBA00022525"/>
    </source>
</evidence>
<reference evidence="10" key="2">
    <citation type="submission" date="2025-09" db="UniProtKB">
        <authorList>
            <consortium name="Ensembl"/>
        </authorList>
    </citation>
    <scope>IDENTIFICATION</scope>
</reference>
<feature type="binding site" evidence="5">
    <location>
        <position position="33"/>
    </location>
    <ligand>
        <name>Ca(2+)</name>
        <dbReference type="ChEBI" id="CHEBI:29108"/>
    </ligand>
</feature>
<dbReference type="Proteomes" id="UP000694392">
    <property type="component" value="Unplaced"/>
</dbReference>
<dbReference type="SUPFAM" id="SSF48619">
    <property type="entry name" value="Phospholipase A2, PLA2"/>
    <property type="match status" value="1"/>
</dbReference>
<feature type="disulfide bond" evidence="6">
    <location>
        <begin position="65"/>
        <end position="89"/>
    </location>
</feature>
<feature type="domain" description="Phospholipase A2-like central" evidence="9">
    <location>
        <begin position="7"/>
        <end position="124"/>
    </location>
</feature>
<feature type="disulfide bond" evidence="6">
    <location>
        <begin position="56"/>
        <end position="96"/>
    </location>
</feature>
<keyword evidence="5 8" id="KW-0106">Calcium</keyword>
<dbReference type="InterPro" id="IPR033113">
    <property type="entry name" value="PLA2_histidine"/>
</dbReference>
<keyword evidence="8" id="KW-0378">Hydrolase</keyword>
<feature type="disulfide bond" evidence="6">
    <location>
        <begin position="34"/>
        <end position="50"/>
    </location>
</feature>
<keyword evidence="2 8" id="KW-0964">Secreted</keyword>
<comment type="similarity">
    <text evidence="7">Belongs to the phospholipase A2 family.</text>
</comment>
<feature type="binding site" evidence="5">
    <location>
        <position position="37"/>
    </location>
    <ligand>
        <name>Ca(2+)</name>
        <dbReference type="ChEBI" id="CHEBI:29108"/>
    </ligand>
</feature>
<dbReference type="GO" id="GO:0005543">
    <property type="term" value="F:phospholipid binding"/>
    <property type="evidence" value="ECO:0007669"/>
    <property type="project" value="TreeGrafter"/>
</dbReference>
<dbReference type="GO" id="GO:0016042">
    <property type="term" value="P:lipid catabolic process"/>
    <property type="evidence" value="ECO:0007669"/>
    <property type="project" value="InterPro"/>
</dbReference>
<dbReference type="GeneTree" id="ENSGT00940000161504"/>
<dbReference type="InterPro" id="IPR016090">
    <property type="entry name" value="PLA2-like_dom"/>
</dbReference>
<keyword evidence="5" id="KW-0479">Metal-binding</keyword>
<accession>A0A8D0G9B0</accession>
<dbReference type="OMA" id="IGGSHWP"/>
<dbReference type="PROSITE" id="PS00118">
    <property type="entry name" value="PA2_HIS"/>
    <property type="match status" value="1"/>
</dbReference>
<reference evidence="10" key="1">
    <citation type="submission" date="2025-08" db="UniProtKB">
        <authorList>
            <consortium name="Ensembl"/>
        </authorList>
    </citation>
    <scope>IDENTIFICATION</scope>
</reference>
<keyword evidence="3 6" id="KW-1015">Disulfide bond</keyword>
<feature type="disulfide bond" evidence="6">
    <location>
        <begin position="49"/>
        <end position="103"/>
    </location>
</feature>
<dbReference type="FunFam" id="1.20.90.10:FF:000001">
    <property type="entry name" value="Basic phospholipase A2 homolog"/>
    <property type="match status" value="1"/>
</dbReference>
<proteinExistence type="inferred from homology"/>
<dbReference type="GO" id="GO:0005509">
    <property type="term" value="F:calcium ion binding"/>
    <property type="evidence" value="ECO:0007669"/>
    <property type="project" value="Ensembl"/>
</dbReference>
<dbReference type="Ensembl" id="ENSSPUT00000001820.1">
    <property type="protein sequence ID" value="ENSSPUP00000001725.1"/>
    <property type="gene ID" value="ENSSPUG00000001314.1"/>
</dbReference>
<dbReference type="InterPro" id="IPR001211">
    <property type="entry name" value="PLA2"/>
</dbReference>
<feature type="disulfide bond" evidence="6">
    <location>
        <begin position="83"/>
        <end position="94"/>
    </location>
</feature>
<dbReference type="GO" id="GO:0005576">
    <property type="term" value="C:extracellular region"/>
    <property type="evidence" value="ECO:0007669"/>
    <property type="project" value="UniProtKB-SubCell"/>
</dbReference>
<evidence type="ECO:0000313" key="11">
    <source>
        <dbReference type="Proteomes" id="UP000694392"/>
    </source>
</evidence>
<evidence type="ECO:0000256" key="1">
    <source>
        <dbReference type="ARBA" id="ARBA00004613"/>
    </source>
</evidence>
<feature type="binding site" evidence="5">
    <location>
        <position position="35"/>
    </location>
    <ligand>
        <name>Ca(2+)</name>
        <dbReference type="ChEBI" id="CHEBI:29108"/>
    </ligand>
</feature>
<evidence type="ECO:0000256" key="5">
    <source>
        <dbReference type="PIRSR" id="PIRSR601211-2"/>
    </source>
</evidence>
<dbReference type="Pfam" id="PF00068">
    <property type="entry name" value="Phospholip_A2_1"/>
    <property type="match status" value="1"/>
</dbReference>
<comment type="cofactor">
    <cofactor evidence="5">
        <name>Ca(2+)</name>
        <dbReference type="ChEBI" id="CHEBI:29108"/>
    </cofactor>
    <text evidence="5">Binds 1 Ca(2+) ion per subunit.</text>
</comment>
<feature type="active site" evidence="4">
    <location>
        <position position="53"/>
    </location>
</feature>
<evidence type="ECO:0000256" key="6">
    <source>
        <dbReference type="PIRSR" id="PIRSR601211-3"/>
    </source>
</evidence>
<dbReference type="InterPro" id="IPR033112">
    <property type="entry name" value="PLA2_Asp_AS"/>
</dbReference>
<comment type="catalytic activity">
    <reaction evidence="8">
        <text>a 1,2-diacyl-sn-glycero-3-phosphocholine + H2O = a 1-acyl-sn-glycero-3-phosphocholine + a fatty acid + H(+)</text>
        <dbReference type="Rhea" id="RHEA:15801"/>
        <dbReference type="ChEBI" id="CHEBI:15377"/>
        <dbReference type="ChEBI" id="CHEBI:15378"/>
        <dbReference type="ChEBI" id="CHEBI:28868"/>
        <dbReference type="ChEBI" id="CHEBI:57643"/>
        <dbReference type="ChEBI" id="CHEBI:58168"/>
        <dbReference type="EC" id="3.1.1.4"/>
    </reaction>
</comment>
<dbReference type="GO" id="GO:0006644">
    <property type="term" value="P:phospholipid metabolic process"/>
    <property type="evidence" value="ECO:0007669"/>
    <property type="project" value="InterPro"/>
</dbReference>
<dbReference type="CDD" id="cd00125">
    <property type="entry name" value="PLA2c"/>
    <property type="match status" value="1"/>
</dbReference>
<dbReference type="PANTHER" id="PTHR11716">
    <property type="entry name" value="PHOSPHOLIPASE A2 FAMILY MEMBER"/>
    <property type="match status" value="1"/>
</dbReference>
<evidence type="ECO:0000256" key="8">
    <source>
        <dbReference type="RuleBase" id="RU361236"/>
    </source>
</evidence>
<dbReference type="PRINTS" id="PR00389">
    <property type="entry name" value="PHPHLIPASEA2"/>
</dbReference>